<evidence type="ECO:0000256" key="6">
    <source>
        <dbReference type="PIRSR" id="PIRSR611782-1"/>
    </source>
</evidence>
<dbReference type="Gene3D" id="2.40.10.120">
    <property type="match status" value="1"/>
</dbReference>
<feature type="binding site" evidence="7">
    <location>
        <position position="168"/>
    </location>
    <ligand>
        <name>substrate</name>
    </ligand>
</feature>
<dbReference type="Pfam" id="PF12812">
    <property type="entry name" value="PDZ_1"/>
    <property type="match status" value="1"/>
</dbReference>
<evidence type="ECO:0000256" key="7">
    <source>
        <dbReference type="PIRSR" id="PIRSR611782-2"/>
    </source>
</evidence>
<keyword evidence="10" id="KW-1185">Reference proteome</keyword>
<feature type="binding site" evidence="7">
    <location>
        <position position="138"/>
    </location>
    <ligand>
        <name>substrate</name>
    </ligand>
</feature>
<keyword evidence="3" id="KW-0677">Repeat</keyword>
<dbReference type="InterPro" id="IPR051201">
    <property type="entry name" value="Chloro_Bact_Ser_Proteases"/>
</dbReference>
<accession>A0AAU9CS99</accession>
<keyword evidence="1 9" id="KW-0645">Protease</keyword>
<feature type="active site" description="Charge relay system" evidence="6">
    <location>
        <position position="246"/>
    </location>
</feature>
<sequence length="500" mass="53350">MKKRHLLLTAVTAALIGGLTAIGGIAYWGNSDDQSYDQPAATETAGRQNIQFANLPATNAQGLPSDSDLNFVDAAKATTPGVVHIKTFYETSGGGQMVDPLEEFFGFRRRRQGPPQRAEASGSGVIITTDGYIATNNHVVENADEVEVTLHDNRQFRAKVIGTDPRTDMALIKIDAENLSAIPYGDSDASQVGEWVLAVGNPFNLTSTVTAGIISAKGRNINILRNEEYGIESFIQTDAAVNPGNSGGALVNLRGELIGINSAIASPNGAYAGYSFAVPVTIVKKVMSDLKEYGVVQRAILGVQIRTINAELAKEHDLDTYSGVYVAGVQEASAAEKGGIEKGDVITAVDQHKVTSVAELQEAIAQYKPGDKVQLTYLRGSKKSKATVTLQNFFGKTTAVKNPEGETFDFNGASFADISQKMAQKLNIKGGAQIVKLGDGIWKKAGMQKGFIITGIDRQPIDNIQDLASTLRYVQRARGGILIEGVYPNGQTAYYGIGTK</sequence>
<dbReference type="PANTHER" id="PTHR43343">
    <property type="entry name" value="PEPTIDASE S12"/>
    <property type="match status" value="1"/>
</dbReference>
<dbReference type="AlphaFoldDB" id="A0AAU9CS99"/>
<dbReference type="KEGG" id="fax:FUAX_34300"/>
<protein>
    <submittedName>
        <fullName evidence="9">Serine protease</fullName>
    </submittedName>
</protein>
<dbReference type="NCBIfam" id="TIGR02037">
    <property type="entry name" value="degP_htrA_DO"/>
    <property type="match status" value="1"/>
</dbReference>
<organism evidence="9 10">
    <name type="scientific">Fulvitalea axinellae</name>
    <dbReference type="NCBI Taxonomy" id="1182444"/>
    <lineage>
        <taxon>Bacteria</taxon>
        <taxon>Pseudomonadati</taxon>
        <taxon>Bacteroidota</taxon>
        <taxon>Cytophagia</taxon>
        <taxon>Cytophagales</taxon>
        <taxon>Persicobacteraceae</taxon>
        <taxon>Fulvitalea</taxon>
    </lineage>
</organism>
<dbReference type="PRINTS" id="PR00834">
    <property type="entry name" value="PROTEASES2C"/>
</dbReference>
<reference evidence="9 10" key="1">
    <citation type="submission" date="2021-12" db="EMBL/GenBank/DDBJ databases">
        <title>Genome sequencing of bacteria with rrn-lacking chromosome and rrn-plasmid.</title>
        <authorList>
            <person name="Anda M."/>
            <person name="Iwasaki W."/>
        </authorList>
    </citation>
    <scope>NUCLEOTIDE SEQUENCE [LARGE SCALE GENOMIC DNA]</scope>
    <source>
        <strain evidence="9 10">DSM 100852</strain>
    </source>
</reference>
<feature type="binding site" evidence="7">
    <location>
        <begin position="244"/>
        <end position="246"/>
    </location>
    <ligand>
        <name>substrate</name>
    </ligand>
</feature>
<dbReference type="SMART" id="SM00228">
    <property type="entry name" value="PDZ"/>
    <property type="match status" value="1"/>
</dbReference>
<dbReference type="Pfam" id="PF13365">
    <property type="entry name" value="Trypsin_2"/>
    <property type="match status" value="1"/>
</dbReference>
<gene>
    <name evidence="9" type="ORF">FUAX_34300</name>
</gene>
<name>A0AAU9CS99_9BACT</name>
<dbReference type="InterPro" id="IPR025926">
    <property type="entry name" value="PDZ-like_dom"/>
</dbReference>
<dbReference type="PANTHER" id="PTHR43343:SF3">
    <property type="entry name" value="PROTEASE DO-LIKE 8, CHLOROPLASTIC"/>
    <property type="match status" value="1"/>
</dbReference>
<evidence type="ECO:0000256" key="4">
    <source>
        <dbReference type="ARBA" id="ARBA00022801"/>
    </source>
</evidence>
<evidence type="ECO:0000256" key="2">
    <source>
        <dbReference type="ARBA" id="ARBA00022729"/>
    </source>
</evidence>
<dbReference type="InterPro" id="IPR009003">
    <property type="entry name" value="Peptidase_S1_PA"/>
</dbReference>
<dbReference type="InterPro" id="IPR036034">
    <property type="entry name" value="PDZ_sf"/>
</dbReference>
<proteinExistence type="predicted"/>
<evidence type="ECO:0000256" key="1">
    <source>
        <dbReference type="ARBA" id="ARBA00022670"/>
    </source>
</evidence>
<dbReference type="Pfam" id="PF13180">
    <property type="entry name" value="PDZ_2"/>
    <property type="match status" value="1"/>
</dbReference>
<dbReference type="EMBL" id="AP025314">
    <property type="protein sequence ID" value="BDD10998.1"/>
    <property type="molecule type" value="Genomic_DNA"/>
</dbReference>
<dbReference type="InterPro" id="IPR001940">
    <property type="entry name" value="Peptidase_S1C"/>
</dbReference>
<dbReference type="InterPro" id="IPR001478">
    <property type="entry name" value="PDZ"/>
</dbReference>
<evidence type="ECO:0000256" key="5">
    <source>
        <dbReference type="ARBA" id="ARBA00022825"/>
    </source>
</evidence>
<evidence type="ECO:0000313" key="10">
    <source>
        <dbReference type="Proteomes" id="UP001348817"/>
    </source>
</evidence>
<keyword evidence="5" id="KW-0720">Serine protease</keyword>
<dbReference type="CDD" id="cd06779">
    <property type="entry name" value="cpPDZ_Deg_HtrA-like"/>
    <property type="match status" value="1"/>
</dbReference>
<evidence type="ECO:0000256" key="3">
    <source>
        <dbReference type="ARBA" id="ARBA00022737"/>
    </source>
</evidence>
<dbReference type="SUPFAM" id="SSF50494">
    <property type="entry name" value="Trypsin-like serine proteases"/>
    <property type="match status" value="1"/>
</dbReference>
<dbReference type="RefSeq" id="WP_338392520.1">
    <property type="nucleotide sequence ID" value="NZ_AP025314.1"/>
</dbReference>
<dbReference type="SUPFAM" id="SSF50156">
    <property type="entry name" value="PDZ domain-like"/>
    <property type="match status" value="1"/>
</dbReference>
<dbReference type="Proteomes" id="UP001348817">
    <property type="component" value="Chromosome"/>
</dbReference>
<dbReference type="InterPro" id="IPR011782">
    <property type="entry name" value="Pept_S1C_Do"/>
</dbReference>
<dbReference type="Gene3D" id="2.30.42.10">
    <property type="match status" value="2"/>
</dbReference>
<keyword evidence="4" id="KW-0378">Hydrolase</keyword>
<feature type="domain" description="PDZ" evidence="8">
    <location>
        <begin position="279"/>
        <end position="381"/>
    </location>
</feature>
<keyword evidence="2" id="KW-0732">Signal</keyword>
<feature type="active site" description="Charge relay system" evidence="6">
    <location>
        <position position="138"/>
    </location>
</feature>
<dbReference type="PROSITE" id="PS50106">
    <property type="entry name" value="PDZ"/>
    <property type="match status" value="1"/>
</dbReference>
<dbReference type="GO" id="GO:0004252">
    <property type="term" value="F:serine-type endopeptidase activity"/>
    <property type="evidence" value="ECO:0007669"/>
    <property type="project" value="InterPro"/>
</dbReference>
<dbReference type="GO" id="GO:0006508">
    <property type="term" value="P:proteolysis"/>
    <property type="evidence" value="ECO:0007669"/>
    <property type="project" value="UniProtKB-KW"/>
</dbReference>
<evidence type="ECO:0000313" key="9">
    <source>
        <dbReference type="EMBL" id="BDD10998.1"/>
    </source>
</evidence>
<evidence type="ECO:0000259" key="8">
    <source>
        <dbReference type="PROSITE" id="PS50106"/>
    </source>
</evidence>
<feature type="active site" description="Charge relay system" evidence="6">
    <location>
        <position position="168"/>
    </location>
</feature>